<feature type="region of interest" description="Disordered" evidence="1">
    <location>
        <begin position="79"/>
        <end position="101"/>
    </location>
</feature>
<comment type="caution">
    <text evidence="2">The sequence shown here is derived from an EMBL/GenBank/DDBJ whole genome shotgun (WGS) entry which is preliminary data.</text>
</comment>
<dbReference type="EMBL" id="VFMN01000001">
    <property type="protein sequence ID" value="TQJ09562.1"/>
    <property type="molecule type" value="Genomic_DNA"/>
</dbReference>
<sequence>MTVSPTTPSPTTPSPTTASGRIRVTPVPRREPPVISADEAFAPAPAPTGYVQGALALAPAPFPSDARARGGLPARRAVAAGPVDDEPDPLFDRQPTSRVDLPPPGPFAARIGQALVEVLWGARPAVQVVRWTSQEVHAVVARRSLVAARRGLRARRPPVVRRVRVCEPADGVAEVGLVVVDGDRVRAVALRLTGLDGRWVITELQVG</sequence>
<dbReference type="RefSeq" id="WP_141848908.1">
    <property type="nucleotide sequence ID" value="NZ_VFMN01000001.1"/>
</dbReference>
<dbReference type="InterPro" id="IPR045596">
    <property type="entry name" value="DUF6459"/>
</dbReference>
<organism evidence="2 3">
    <name type="scientific">Lapillicoccus jejuensis</name>
    <dbReference type="NCBI Taxonomy" id="402171"/>
    <lineage>
        <taxon>Bacteria</taxon>
        <taxon>Bacillati</taxon>
        <taxon>Actinomycetota</taxon>
        <taxon>Actinomycetes</taxon>
        <taxon>Micrococcales</taxon>
        <taxon>Intrasporangiaceae</taxon>
        <taxon>Lapillicoccus</taxon>
    </lineage>
</organism>
<dbReference type="Pfam" id="PF20060">
    <property type="entry name" value="DUF6459"/>
    <property type="match status" value="1"/>
</dbReference>
<evidence type="ECO:0000313" key="3">
    <source>
        <dbReference type="Proteomes" id="UP000317893"/>
    </source>
</evidence>
<feature type="compositionally biased region" description="Low complexity" evidence="1">
    <location>
        <begin position="14"/>
        <end position="27"/>
    </location>
</feature>
<keyword evidence="3" id="KW-1185">Reference proteome</keyword>
<feature type="region of interest" description="Disordered" evidence="1">
    <location>
        <begin position="1"/>
        <end position="33"/>
    </location>
</feature>
<dbReference type="AlphaFoldDB" id="A0A542E2J5"/>
<gene>
    <name evidence="2" type="ORF">FB458_2674</name>
</gene>
<name>A0A542E2J5_9MICO</name>
<protein>
    <submittedName>
        <fullName evidence="2">Uncharacterized protein</fullName>
    </submittedName>
</protein>
<accession>A0A542E2J5</accession>
<evidence type="ECO:0000256" key="1">
    <source>
        <dbReference type="SAM" id="MobiDB-lite"/>
    </source>
</evidence>
<evidence type="ECO:0000313" key="2">
    <source>
        <dbReference type="EMBL" id="TQJ09562.1"/>
    </source>
</evidence>
<proteinExistence type="predicted"/>
<reference evidence="2 3" key="1">
    <citation type="submission" date="2019-06" db="EMBL/GenBank/DDBJ databases">
        <title>Sequencing the genomes of 1000 actinobacteria strains.</title>
        <authorList>
            <person name="Klenk H.-P."/>
        </authorList>
    </citation>
    <scope>NUCLEOTIDE SEQUENCE [LARGE SCALE GENOMIC DNA]</scope>
    <source>
        <strain evidence="2 3">DSM 18607</strain>
    </source>
</reference>
<dbReference type="Proteomes" id="UP000317893">
    <property type="component" value="Unassembled WGS sequence"/>
</dbReference>
<dbReference type="OrthoDB" id="3266345at2"/>